<dbReference type="RefSeq" id="WP_123420654.1">
    <property type="nucleotide sequence ID" value="NZ_RJUL01000002.1"/>
</dbReference>
<dbReference type="Pfam" id="PF00465">
    <property type="entry name" value="Fe-ADH"/>
    <property type="match status" value="1"/>
</dbReference>
<dbReference type="STRING" id="584787.GCA_001247655_01506"/>
<evidence type="ECO:0000259" key="5">
    <source>
        <dbReference type="Pfam" id="PF25137"/>
    </source>
</evidence>
<comment type="similarity">
    <text evidence="2">Belongs to the iron-containing alcohol dehydrogenase family.</text>
</comment>
<dbReference type="Gene3D" id="1.20.1090.10">
    <property type="entry name" value="Dehydroquinate synthase-like - alpha domain"/>
    <property type="match status" value="1"/>
</dbReference>
<evidence type="ECO:0000313" key="6">
    <source>
        <dbReference type="EMBL" id="ROQ29723.1"/>
    </source>
</evidence>
<keyword evidence="7" id="KW-1185">Reference proteome</keyword>
<dbReference type="GO" id="GO:0005829">
    <property type="term" value="C:cytosol"/>
    <property type="evidence" value="ECO:0007669"/>
    <property type="project" value="TreeGrafter"/>
</dbReference>
<feature type="domain" description="Alcohol dehydrogenase iron-type/glycerol dehydrogenase GldA" evidence="4">
    <location>
        <begin position="9"/>
        <end position="173"/>
    </location>
</feature>
<dbReference type="SUPFAM" id="SSF56796">
    <property type="entry name" value="Dehydroquinate synthase-like"/>
    <property type="match status" value="1"/>
</dbReference>
<dbReference type="AlphaFoldDB" id="A0A3N1PMC1"/>
<evidence type="ECO:0000256" key="1">
    <source>
        <dbReference type="ARBA" id="ARBA00001962"/>
    </source>
</evidence>
<dbReference type="CDD" id="cd08187">
    <property type="entry name" value="BDH"/>
    <property type="match status" value="1"/>
</dbReference>
<dbReference type="InterPro" id="IPR018211">
    <property type="entry name" value="ADH_Fe_CS"/>
</dbReference>
<dbReference type="FunFam" id="3.40.50.1970:FF:000003">
    <property type="entry name" value="Alcohol dehydrogenase, iron-containing"/>
    <property type="match status" value="1"/>
</dbReference>
<dbReference type="GO" id="GO:0008106">
    <property type="term" value="F:alcohol dehydrogenase (NADP+) activity"/>
    <property type="evidence" value="ECO:0007669"/>
    <property type="project" value="TreeGrafter"/>
</dbReference>
<dbReference type="Gene3D" id="3.40.50.1970">
    <property type="match status" value="1"/>
</dbReference>
<dbReference type="GO" id="GO:1990362">
    <property type="term" value="F:butanol dehydrogenase (NAD+) activity"/>
    <property type="evidence" value="ECO:0007669"/>
    <property type="project" value="InterPro"/>
</dbReference>
<comment type="cofactor">
    <cofactor evidence="1">
        <name>Fe cation</name>
        <dbReference type="ChEBI" id="CHEBI:24875"/>
    </cofactor>
</comment>
<dbReference type="Pfam" id="PF25137">
    <property type="entry name" value="ADH_Fe_C"/>
    <property type="match status" value="1"/>
</dbReference>
<dbReference type="EMBL" id="RJUL01000002">
    <property type="protein sequence ID" value="ROQ29723.1"/>
    <property type="molecule type" value="Genomic_DNA"/>
</dbReference>
<dbReference type="GO" id="GO:1990002">
    <property type="term" value="F:methylglyoxal reductase (NADPH) (acetol producing) activity"/>
    <property type="evidence" value="ECO:0007669"/>
    <property type="project" value="TreeGrafter"/>
</dbReference>
<reference evidence="6 7" key="1">
    <citation type="submission" date="2018-11" db="EMBL/GenBank/DDBJ databases">
        <title>Genomic Encyclopedia of Type Strains, Phase IV (KMG-IV): sequencing the most valuable type-strain genomes for metagenomic binning, comparative biology and taxonomic classification.</title>
        <authorList>
            <person name="Goeker M."/>
        </authorList>
    </citation>
    <scope>NUCLEOTIDE SEQUENCE [LARGE SCALE GENOMIC DNA]</scope>
    <source>
        <strain evidence="6 7">DSM 21945</strain>
    </source>
</reference>
<dbReference type="InterPro" id="IPR056798">
    <property type="entry name" value="ADH_Fe_C"/>
</dbReference>
<evidence type="ECO:0000313" key="7">
    <source>
        <dbReference type="Proteomes" id="UP000268033"/>
    </source>
</evidence>
<evidence type="ECO:0000259" key="4">
    <source>
        <dbReference type="Pfam" id="PF00465"/>
    </source>
</evidence>
<keyword evidence="3" id="KW-0560">Oxidoreductase</keyword>
<sequence length="382" mass="40520">MNNFAFSSPTHILFGQGQIAALAGQIPQDAKILVTYGGGSIFKNGVHQQVSEALANHSFGEFGGIEPNPRYETLMEAVSLIRNEGYDYLLAVGGGSVLDGTKFIAAAVCHTGSDPWDILSNDAPVTDALPIGAVLTLPATGSETNGAAVITRGQDKLAFISPRVKPRFAVLDPVTTYSLPPRQVANGVVDAFVHVMEQYLTNGGAPVQDRFSEGLLLTLIEEGPKALATPQDYPVRANLMWAATQALSGLIGVGVPQDWATHALGHELTAHFGIDHGRTLAVVLPAMLRVRREVKKAKLLQFAERVWGITDGSDEARIDSAIAKMESFFRTLDVGTRFGDYELGAADIDTLVAALERKGMTALGEDGGVTPAVAQAVFEAAL</sequence>
<protein>
    <submittedName>
        <fullName evidence="6">NADP-dependent alcohol dehydrogenase</fullName>
    </submittedName>
</protein>
<proteinExistence type="inferred from homology"/>
<accession>A0A3N1PMC1</accession>
<dbReference type="InterPro" id="IPR044731">
    <property type="entry name" value="BDH-like"/>
</dbReference>
<dbReference type="GO" id="GO:0046872">
    <property type="term" value="F:metal ion binding"/>
    <property type="evidence" value="ECO:0007669"/>
    <property type="project" value="InterPro"/>
</dbReference>
<dbReference type="InterPro" id="IPR001670">
    <property type="entry name" value="ADH_Fe/GldA"/>
</dbReference>
<organism evidence="6 7">
    <name type="scientific">Gallaecimonas pentaromativorans</name>
    <dbReference type="NCBI Taxonomy" id="584787"/>
    <lineage>
        <taxon>Bacteria</taxon>
        <taxon>Pseudomonadati</taxon>
        <taxon>Pseudomonadota</taxon>
        <taxon>Gammaproteobacteria</taxon>
        <taxon>Enterobacterales</taxon>
        <taxon>Gallaecimonadaceae</taxon>
        <taxon>Gallaecimonas</taxon>
    </lineage>
</organism>
<evidence type="ECO:0000256" key="3">
    <source>
        <dbReference type="ARBA" id="ARBA00023002"/>
    </source>
</evidence>
<feature type="domain" description="Fe-containing alcohol dehydrogenase-like C-terminal" evidence="5">
    <location>
        <begin position="185"/>
        <end position="353"/>
    </location>
</feature>
<gene>
    <name evidence="6" type="ORF">EDC28_10291</name>
</gene>
<dbReference type="PANTHER" id="PTHR43633:SF1">
    <property type="entry name" value="ALCOHOL DEHYDROGENASE YQHD"/>
    <property type="match status" value="1"/>
</dbReference>
<comment type="caution">
    <text evidence="6">The sequence shown here is derived from an EMBL/GenBank/DDBJ whole genome shotgun (WGS) entry which is preliminary data.</text>
</comment>
<dbReference type="PROSITE" id="PS00913">
    <property type="entry name" value="ADH_IRON_1"/>
    <property type="match status" value="1"/>
</dbReference>
<dbReference type="PROSITE" id="PS00060">
    <property type="entry name" value="ADH_IRON_2"/>
    <property type="match status" value="1"/>
</dbReference>
<evidence type="ECO:0000256" key="2">
    <source>
        <dbReference type="ARBA" id="ARBA00007358"/>
    </source>
</evidence>
<dbReference type="PANTHER" id="PTHR43633">
    <property type="entry name" value="ALCOHOL DEHYDROGENASE YQHD"/>
    <property type="match status" value="1"/>
</dbReference>
<dbReference type="Proteomes" id="UP000268033">
    <property type="component" value="Unassembled WGS sequence"/>
</dbReference>
<name>A0A3N1PMC1_9GAMM</name>